<feature type="transmembrane region" description="Helical" evidence="3">
    <location>
        <begin position="238"/>
        <end position="256"/>
    </location>
</feature>
<evidence type="ECO:0000256" key="2">
    <source>
        <dbReference type="ARBA" id="ARBA00006727"/>
    </source>
</evidence>
<protein>
    <recommendedName>
        <fullName evidence="4">Major facilitator superfamily (MFS) profile domain-containing protein</fullName>
    </recommendedName>
</protein>
<feature type="transmembrane region" description="Helical" evidence="3">
    <location>
        <begin position="394"/>
        <end position="419"/>
    </location>
</feature>
<dbReference type="InterPro" id="IPR020846">
    <property type="entry name" value="MFS_dom"/>
</dbReference>
<dbReference type="InterPro" id="IPR050327">
    <property type="entry name" value="Proton-linked_MCT"/>
</dbReference>
<evidence type="ECO:0000256" key="3">
    <source>
        <dbReference type="SAM" id="Phobius"/>
    </source>
</evidence>
<gene>
    <name evidence="5" type="ORF">MYAM1_002263</name>
</gene>
<keyword evidence="3" id="KW-0812">Transmembrane</keyword>
<dbReference type="Proteomes" id="UP001219567">
    <property type="component" value="Chromosome 2"/>
</dbReference>
<dbReference type="SUPFAM" id="SSF103473">
    <property type="entry name" value="MFS general substrate transporter"/>
    <property type="match status" value="1"/>
</dbReference>
<feature type="transmembrane region" description="Helical" evidence="3">
    <location>
        <begin position="133"/>
        <end position="154"/>
    </location>
</feature>
<dbReference type="CDD" id="cd17352">
    <property type="entry name" value="MFS_MCT_SLC16"/>
    <property type="match status" value="1"/>
</dbReference>
<evidence type="ECO:0000313" key="5">
    <source>
        <dbReference type="EMBL" id="WFC99518.1"/>
    </source>
</evidence>
<evidence type="ECO:0000313" key="6">
    <source>
        <dbReference type="Proteomes" id="UP001219567"/>
    </source>
</evidence>
<feature type="transmembrane region" description="Helical" evidence="3">
    <location>
        <begin position="330"/>
        <end position="347"/>
    </location>
</feature>
<organism evidence="5 6">
    <name type="scientific">Malassezia yamatoensis</name>
    <dbReference type="NCBI Taxonomy" id="253288"/>
    <lineage>
        <taxon>Eukaryota</taxon>
        <taxon>Fungi</taxon>
        <taxon>Dikarya</taxon>
        <taxon>Basidiomycota</taxon>
        <taxon>Ustilaginomycotina</taxon>
        <taxon>Malasseziomycetes</taxon>
        <taxon>Malasseziales</taxon>
        <taxon>Malasseziaceae</taxon>
        <taxon>Malassezia</taxon>
    </lineage>
</organism>
<feature type="transmembrane region" description="Helical" evidence="3">
    <location>
        <begin position="37"/>
        <end position="61"/>
    </location>
</feature>
<dbReference type="PANTHER" id="PTHR11360:SF234">
    <property type="entry name" value="MFS-TYPE TRANSPORTER DBAD-RELATED"/>
    <property type="match status" value="1"/>
</dbReference>
<feature type="transmembrane region" description="Helical" evidence="3">
    <location>
        <begin position="108"/>
        <end position="127"/>
    </location>
</feature>
<sequence>MGRDELHPGRNPNSELRCNVVEIEKERGAEVVVDHGIVAWLQVLGAFINFFNTWGIINAFGTFQAHYQQRFPEQSASNISWIGSIDAFLLMGLGIVSGPLLDQGWFRTLQLSGTFLVLLGIFMASIAKEFWQVMLAQGVCFGLGCGCLYTPSVAIVSTYFQKKRSIAIGIVTSGSGFGSVIYSILFHQLQPRIGDGSALRAIGYIALGTFVLSIILLRPRIQPAKKGSYFAYSAFKEPPYAWFTAGVFFGYMGLYIPIDYVSSYAQGGIRASPSIAFYMVPILNAGSIFGRLIPNYLADHLGPINVLIPFVLACGVLAFAWLGIHNTPGLIVFSILYGFCSGSYVSLPPAAVARLTPDLQHVGSRMGTCFLFAALGILIGSPVAGQLVTANHTVFWRAEVFCGGTVFVSLLCTICARVANAGFSWRYKT</sequence>
<feature type="transmembrane region" description="Helical" evidence="3">
    <location>
        <begin position="166"/>
        <end position="186"/>
    </location>
</feature>
<reference evidence="5 6" key="1">
    <citation type="submission" date="2023-03" db="EMBL/GenBank/DDBJ databases">
        <title>Mating type loci evolution in Malassezia.</title>
        <authorList>
            <person name="Coelho M.A."/>
        </authorList>
    </citation>
    <scope>NUCLEOTIDE SEQUENCE [LARGE SCALE GENOMIC DNA]</scope>
    <source>
        <strain evidence="5 6">CBS 9725</strain>
    </source>
</reference>
<dbReference type="AlphaFoldDB" id="A0AAJ5YUI4"/>
<accession>A0AAJ5YUI4</accession>
<dbReference type="PANTHER" id="PTHR11360">
    <property type="entry name" value="MONOCARBOXYLATE TRANSPORTER"/>
    <property type="match status" value="1"/>
</dbReference>
<dbReference type="PROSITE" id="PS50850">
    <property type="entry name" value="MFS"/>
    <property type="match status" value="1"/>
</dbReference>
<evidence type="ECO:0000259" key="4">
    <source>
        <dbReference type="PROSITE" id="PS50850"/>
    </source>
</evidence>
<dbReference type="GO" id="GO:0022857">
    <property type="term" value="F:transmembrane transporter activity"/>
    <property type="evidence" value="ECO:0007669"/>
    <property type="project" value="InterPro"/>
</dbReference>
<keyword evidence="3" id="KW-0472">Membrane</keyword>
<feature type="transmembrane region" description="Helical" evidence="3">
    <location>
        <begin position="81"/>
        <end position="101"/>
    </location>
</feature>
<dbReference type="Gene3D" id="1.20.1250.20">
    <property type="entry name" value="MFS general substrate transporter like domains"/>
    <property type="match status" value="1"/>
</dbReference>
<keyword evidence="6" id="KW-1185">Reference proteome</keyword>
<dbReference type="EMBL" id="CP119944">
    <property type="protein sequence ID" value="WFC99518.1"/>
    <property type="molecule type" value="Genomic_DNA"/>
</dbReference>
<feature type="domain" description="Major facilitator superfamily (MFS) profile" evidence="4">
    <location>
        <begin position="38"/>
        <end position="429"/>
    </location>
</feature>
<comment type="similarity">
    <text evidence="2">Belongs to the major facilitator superfamily. Monocarboxylate porter (TC 2.A.1.13) family.</text>
</comment>
<comment type="subcellular location">
    <subcellularLocation>
        <location evidence="1">Membrane</location>
        <topology evidence="1">Multi-pass membrane protein</topology>
    </subcellularLocation>
</comment>
<keyword evidence="3" id="KW-1133">Transmembrane helix</keyword>
<dbReference type="InterPro" id="IPR036259">
    <property type="entry name" value="MFS_trans_sf"/>
</dbReference>
<dbReference type="Pfam" id="PF07690">
    <property type="entry name" value="MFS_1"/>
    <property type="match status" value="1"/>
</dbReference>
<feature type="transmembrane region" description="Helical" evidence="3">
    <location>
        <begin position="276"/>
        <end position="294"/>
    </location>
</feature>
<feature type="transmembrane region" description="Helical" evidence="3">
    <location>
        <begin position="198"/>
        <end position="217"/>
    </location>
</feature>
<proteinExistence type="inferred from homology"/>
<feature type="transmembrane region" description="Helical" evidence="3">
    <location>
        <begin position="306"/>
        <end position="324"/>
    </location>
</feature>
<dbReference type="InterPro" id="IPR011701">
    <property type="entry name" value="MFS"/>
</dbReference>
<evidence type="ECO:0000256" key="1">
    <source>
        <dbReference type="ARBA" id="ARBA00004141"/>
    </source>
</evidence>
<name>A0AAJ5YUI4_9BASI</name>
<feature type="transmembrane region" description="Helical" evidence="3">
    <location>
        <begin position="368"/>
        <end position="388"/>
    </location>
</feature>
<dbReference type="GO" id="GO:0016020">
    <property type="term" value="C:membrane"/>
    <property type="evidence" value="ECO:0007669"/>
    <property type="project" value="UniProtKB-SubCell"/>
</dbReference>